<dbReference type="PROSITE" id="PS51219">
    <property type="entry name" value="DPCK"/>
    <property type="match status" value="1"/>
</dbReference>
<dbReference type="HAMAP" id="MF_00376">
    <property type="entry name" value="Dephospho_CoA_kinase"/>
    <property type="match status" value="1"/>
</dbReference>
<keyword evidence="3 5" id="KW-0067">ATP-binding</keyword>
<comment type="function">
    <text evidence="5">Catalyzes the phosphorylation of the 3'-hydroxyl group of dephosphocoenzyme A to form coenzyme A.</text>
</comment>
<comment type="similarity">
    <text evidence="1 5">Belongs to the CoaE family.</text>
</comment>
<protein>
    <recommendedName>
        <fullName evidence="5 6">Dephospho-CoA kinase</fullName>
        <ecNumber evidence="5 6">2.7.1.24</ecNumber>
    </recommendedName>
    <alternativeName>
        <fullName evidence="5">Dephosphocoenzyme A kinase</fullName>
    </alternativeName>
</protein>
<evidence type="ECO:0000256" key="3">
    <source>
        <dbReference type="ARBA" id="ARBA00022840"/>
    </source>
</evidence>
<dbReference type="RefSeq" id="WP_085615110.1">
    <property type="nucleotide sequence ID" value="NZ_JFKB01000001.1"/>
</dbReference>
<evidence type="ECO:0000313" key="7">
    <source>
        <dbReference type="EMBL" id="OSQ50173.1"/>
    </source>
</evidence>
<evidence type="ECO:0000256" key="4">
    <source>
        <dbReference type="ARBA" id="ARBA00022993"/>
    </source>
</evidence>
<dbReference type="UniPathway" id="UPA00241">
    <property type="reaction ID" value="UER00356"/>
</dbReference>
<evidence type="ECO:0000256" key="6">
    <source>
        <dbReference type="NCBIfam" id="TIGR00152"/>
    </source>
</evidence>
<evidence type="ECO:0000313" key="8">
    <source>
        <dbReference type="Proteomes" id="UP000193396"/>
    </source>
</evidence>
<dbReference type="PANTHER" id="PTHR10695:SF46">
    <property type="entry name" value="BIFUNCTIONAL COENZYME A SYNTHASE-RELATED"/>
    <property type="match status" value="1"/>
</dbReference>
<dbReference type="InterPro" id="IPR001977">
    <property type="entry name" value="Depp_CoAkinase"/>
</dbReference>
<evidence type="ECO:0000256" key="2">
    <source>
        <dbReference type="ARBA" id="ARBA00022741"/>
    </source>
</evidence>
<dbReference type="STRING" id="1293890.TALK_01455"/>
<dbReference type="EC" id="2.7.1.24" evidence="5 6"/>
<comment type="subcellular location">
    <subcellularLocation>
        <location evidence="5">Cytoplasm</location>
    </subcellularLocation>
</comment>
<keyword evidence="5" id="KW-0808">Transferase</keyword>
<dbReference type="OrthoDB" id="9812943at2"/>
<keyword evidence="5" id="KW-0963">Cytoplasm</keyword>
<keyword evidence="4 5" id="KW-0173">Coenzyme A biosynthesis</keyword>
<keyword evidence="8" id="KW-1185">Reference proteome</keyword>
<evidence type="ECO:0000256" key="5">
    <source>
        <dbReference type="HAMAP-Rule" id="MF_00376"/>
    </source>
</evidence>
<dbReference type="Pfam" id="PF01121">
    <property type="entry name" value="CoaE"/>
    <property type="match status" value="1"/>
</dbReference>
<dbReference type="PANTHER" id="PTHR10695">
    <property type="entry name" value="DEPHOSPHO-COA KINASE-RELATED"/>
    <property type="match status" value="1"/>
</dbReference>
<evidence type="ECO:0000256" key="1">
    <source>
        <dbReference type="ARBA" id="ARBA00009018"/>
    </source>
</evidence>
<dbReference type="Gene3D" id="3.40.50.300">
    <property type="entry name" value="P-loop containing nucleotide triphosphate hydrolases"/>
    <property type="match status" value="1"/>
</dbReference>
<sequence>MVILGLTGSIGMGKSTAAGMFRYLGVPVYDADVVVHQLMVPGGAAFDPVIAAFPDALKNGKIDRQLLGARVFGDPVALSRLEAILHPLVRVQETKFIKRYRRAGRSLVVLDIPLLFETDGEERCDHVAVVSAPRFIQLQRVMARSGMTKAKFSAILSKQMPDREKRRKADFVIPTGLGRAVTFNAIRNIVDQLGNRT</sequence>
<dbReference type="EMBL" id="JFKB01000001">
    <property type="protein sequence ID" value="OSQ50173.1"/>
    <property type="molecule type" value="Genomic_DNA"/>
</dbReference>
<dbReference type="GO" id="GO:0015937">
    <property type="term" value="P:coenzyme A biosynthetic process"/>
    <property type="evidence" value="ECO:0007669"/>
    <property type="project" value="UniProtKB-UniRule"/>
</dbReference>
<comment type="caution">
    <text evidence="7">The sequence shown here is derived from an EMBL/GenBank/DDBJ whole genome shotgun (WGS) entry which is preliminary data.</text>
</comment>
<dbReference type="NCBIfam" id="TIGR00152">
    <property type="entry name" value="dephospho-CoA kinase"/>
    <property type="match status" value="1"/>
</dbReference>
<organism evidence="7 8">
    <name type="scientific">Thalassospira alkalitolerans</name>
    <dbReference type="NCBI Taxonomy" id="1293890"/>
    <lineage>
        <taxon>Bacteria</taxon>
        <taxon>Pseudomonadati</taxon>
        <taxon>Pseudomonadota</taxon>
        <taxon>Alphaproteobacteria</taxon>
        <taxon>Rhodospirillales</taxon>
        <taxon>Thalassospiraceae</taxon>
        <taxon>Thalassospira</taxon>
    </lineage>
</organism>
<dbReference type="Proteomes" id="UP000193396">
    <property type="component" value="Unassembled WGS sequence"/>
</dbReference>
<dbReference type="SUPFAM" id="SSF52540">
    <property type="entry name" value="P-loop containing nucleoside triphosphate hydrolases"/>
    <property type="match status" value="1"/>
</dbReference>
<comment type="pathway">
    <text evidence="5">Cofactor biosynthesis; coenzyme A biosynthesis; CoA from (R)-pantothenate: step 5/5.</text>
</comment>
<keyword evidence="2 5" id="KW-0547">Nucleotide-binding</keyword>
<proteinExistence type="inferred from homology"/>
<gene>
    <name evidence="5" type="primary">coaE</name>
    <name evidence="7" type="ORF">TALK_01455</name>
</gene>
<keyword evidence="5 7" id="KW-0418">Kinase</keyword>
<dbReference type="CDD" id="cd02022">
    <property type="entry name" value="DPCK"/>
    <property type="match status" value="1"/>
</dbReference>
<comment type="catalytic activity">
    <reaction evidence="5">
        <text>3'-dephospho-CoA + ATP = ADP + CoA + H(+)</text>
        <dbReference type="Rhea" id="RHEA:18245"/>
        <dbReference type="ChEBI" id="CHEBI:15378"/>
        <dbReference type="ChEBI" id="CHEBI:30616"/>
        <dbReference type="ChEBI" id="CHEBI:57287"/>
        <dbReference type="ChEBI" id="CHEBI:57328"/>
        <dbReference type="ChEBI" id="CHEBI:456216"/>
        <dbReference type="EC" id="2.7.1.24"/>
    </reaction>
</comment>
<name>A0A1Y2LHZ3_9PROT</name>
<dbReference type="AlphaFoldDB" id="A0A1Y2LHZ3"/>
<dbReference type="GO" id="GO:0004140">
    <property type="term" value="F:dephospho-CoA kinase activity"/>
    <property type="evidence" value="ECO:0007669"/>
    <property type="project" value="UniProtKB-UniRule"/>
</dbReference>
<feature type="binding site" evidence="5">
    <location>
        <begin position="11"/>
        <end position="16"/>
    </location>
    <ligand>
        <name>ATP</name>
        <dbReference type="ChEBI" id="CHEBI:30616"/>
    </ligand>
</feature>
<dbReference type="GO" id="GO:0005737">
    <property type="term" value="C:cytoplasm"/>
    <property type="evidence" value="ECO:0007669"/>
    <property type="project" value="UniProtKB-SubCell"/>
</dbReference>
<accession>A0A1Y2LHZ3</accession>
<dbReference type="InterPro" id="IPR027417">
    <property type="entry name" value="P-loop_NTPase"/>
</dbReference>
<dbReference type="GO" id="GO:0005524">
    <property type="term" value="F:ATP binding"/>
    <property type="evidence" value="ECO:0007669"/>
    <property type="project" value="UniProtKB-UniRule"/>
</dbReference>
<reference evidence="7 8" key="1">
    <citation type="submission" date="2014-03" db="EMBL/GenBank/DDBJ databases">
        <title>The draft genome sequence of Thalassospira alkalitolerans JCM 18968.</title>
        <authorList>
            <person name="Lai Q."/>
            <person name="Shao Z."/>
        </authorList>
    </citation>
    <scope>NUCLEOTIDE SEQUENCE [LARGE SCALE GENOMIC DNA]</scope>
    <source>
        <strain evidence="7 8">JCM 18968</strain>
    </source>
</reference>